<sequence length="322" mass="35352">MSADKSSCPQPKIRRDRRTQHSIGSYRHIMASLAKTIIATGVSSGLGFEAIKQLLEQAQPYRIILGARNTQRTREAYDALAFDREANSLDVLPLELSDLRGVRAFAGEARSKLGGRSLDYLLLNAGISNGAQEPGPHGSKWCESLIVNHLSHHYLMHLLRPKIEESKSRVVFVSSGAVRNVPDTSVLDKDLLGGSGVDGKTTYPQTKFVALLGAHWWRRQLAGQCDVVAVSPGLIPQTGISRGSGMVLPVDNPDAKSVAEGGANVLRALFRDDLPEDPERIFLTSWGEWWPKDVYGNSLDKGLQDKWCPSKEDLEKDEGLTE</sequence>
<evidence type="ECO:0000313" key="1">
    <source>
        <dbReference type="EMBL" id="KAI9901926.1"/>
    </source>
</evidence>
<reference evidence="1" key="1">
    <citation type="submission" date="2022-10" db="EMBL/GenBank/DDBJ databases">
        <title>Complete Genome of Trichothecium roseum strain YXFP-22015, a Plant Pathogen Isolated from Citrus.</title>
        <authorList>
            <person name="Wang Y."/>
            <person name="Zhu L."/>
        </authorList>
    </citation>
    <scope>NUCLEOTIDE SEQUENCE</scope>
    <source>
        <strain evidence="1">YXFP-22015</strain>
    </source>
</reference>
<dbReference type="EMBL" id="CM047942">
    <property type="protein sequence ID" value="KAI9901926.1"/>
    <property type="molecule type" value="Genomic_DNA"/>
</dbReference>
<comment type="caution">
    <text evidence="1">The sequence shown here is derived from an EMBL/GenBank/DDBJ whole genome shotgun (WGS) entry which is preliminary data.</text>
</comment>
<name>A0ACC0V7N2_9HYPO</name>
<gene>
    <name evidence="1" type="ORF">N3K66_003743</name>
</gene>
<dbReference type="Proteomes" id="UP001163324">
    <property type="component" value="Chromosome 3"/>
</dbReference>
<proteinExistence type="predicted"/>
<organism evidence="1 2">
    <name type="scientific">Trichothecium roseum</name>
    <dbReference type="NCBI Taxonomy" id="47278"/>
    <lineage>
        <taxon>Eukaryota</taxon>
        <taxon>Fungi</taxon>
        <taxon>Dikarya</taxon>
        <taxon>Ascomycota</taxon>
        <taxon>Pezizomycotina</taxon>
        <taxon>Sordariomycetes</taxon>
        <taxon>Hypocreomycetidae</taxon>
        <taxon>Hypocreales</taxon>
        <taxon>Hypocreales incertae sedis</taxon>
        <taxon>Trichothecium</taxon>
    </lineage>
</organism>
<protein>
    <submittedName>
        <fullName evidence="1">Uncharacterized protein</fullName>
    </submittedName>
</protein>
<evidence type="ECO:0000313" key="2">
    <source>
        <dbReference type="Proteomes" id="UP001163324"/>
    </source>
</evidence>
<keyword evidence="2" id="KW-1185">Reference proteome</keyword>
<accession>A0ACC0V7N2</accession>